<dbReference type="InterPro" id="IPR010775">
    <property type="entry name" value="DUF1365"/>
</dbReference>
<dbReference type="PANTHER" id="PTHR33973:SF4">
    <property type="entry name" value="OS07G0153300 PROTEIN"/>
    <property type="match status" value="1"/>
</dbReference>
<dbReference type="AlphaFoldDB" id="A0AAD4BSQ1"/>
<dbReference type="EMBL" id="WHUW01000016">
    <property type="protein sequence ID" value="KAF8438432.1"/>
    <property type="molecule type" value="Genomic_DNA"/>
</dbReference>
<proteinExistence type="predicted"/>
<reference evidence="1" key="2">
    <citation type="journal article" date="2020" name="Nat. Commun.">
        <title>Large-scale genome sequencing of mycorrhizal fungi provides insights into the early evolution of symbiotic traits.</title>
        <authorList>
            <person name="Miyauchi S."/>
            <person name="Kiss E."/>
            <person name="Kuo A."/>
            <person name="Drula E."/>
            <person name="Kohler A."/>
            <person name="Sanchez-Garcia M."/>
            <person name="Morin E."/>
            <person name="Andreopoulos B."/>
            <person name="Barry K.W."/>
            <person name="Bonito G."/>
            <person name="Buee M."/>
            <person name="Carver A."/>
            <person name="Chen C."/>
            <person name="Cichocki N."/>
            <person name="Clum A."/>
            <person name="Culley D."/>
            <person name="Crous P.W."/>
            <person name="Fauchery L."/>
            <person name="Girlanda M."/>
            <person name="Hayes R.D."/>
            <person name="Keri Z."/>
            <person name="LaButti K."/>
            <person name="Lipzen A."/>
            <person name="Lombard V."/>
            <person name="Magnuson J."/>
            <person name="Maillard F."/>
            <person name="Murat C."/>
            <person name="Nolan M."/>
            <person name="Ohm R.A."/>
            <person name="Pangilinan J."/>
            <person name="Pereira M.F."/>
            <person name="Perotto S."/>
            <person name="Peter M."/>
            <person name="Pfister S."/>
            <person name="Riley R."/>
            <person name="Sitrit Y."/>
            <person name="Stielow J.B."/>
            <person name="Szollosi G."/>
            <person name="Zifcakova L."/>
            <person name="Stursova M."/>
            <person name="Spatafora J.W."/>
            <person name="Tedersoo L."/>
            <person name="Vaario L.M."/>
            <person name="Yamada A."/>
            <person name="Yan M."/>
            <person name="Wang P."/>
            <person name="Xu J."/>
            <person name="Bruns T."/>
            <person name="Baldrian P."/>
            <person name="Vilgalys R."/>
            <person name="Dunand C."/>
            <person name="Henrissat B."/>
            <person name="Grigoriev I.V."/>
            <person name="Hibbett D."/>
            <person name="Nagy L.G."/>
            <person name="Martin F.M."/>
        </authorList>
    </citation>
    <scope>NUCLEOTIDE SEQUENCE</scope>
    <source>
        <strain evidence="1">BED1</strain>
    </source>
</reference>
<keyword evidence="2" id="KW-1185">Reference proteome</keyword>
<evidence type="ECO:0000313" key="2">
    <source>
        <dbReference type="Proteomes" id="UP001194468"/>
    </source>
</evidence>
<gene>
    <name evidence="1" type="ORF">L210DRAFT_3404335</name>
</gene>
<dbReference type="Proteomes" id="UP001194468">
    <property type="component" value="Unassembled WGS sequence"/>
</dbReference>
<protein>
    <submittedName>
        <fullName evidence="1">Uncharacterized protein</fullName>
    </submittedName>
</protein>
<sequence length="542" mass="61095">MPSHAYVLTNKVTHARLFPVHSKHAFTYPTIALFVSLDALERSALDLPISFGWGPTLGYVFRFGSIWRTLVGLRGDGYLAHQDANHTSPLSIRSKLDRVLFDSGAITAPSEIKDVWMMTMPAICAFEGINPLTVYYCYRPSGEVSMIVLEVHNTFGEGHVYVLQLGKSEDPLPPKGYDHQWTFPRRFFVSPFNDRSGFYTVAIKLPSHAPFDLSPCDLPKPRVRIHLRMPDHNSTEPAVGPLKIIAHLTPQSSAPLTTLNLLIVLSRFPSALFITFPRIVYEACMLHYRRYLPIFSRPEPIPALPHSPGRGLIAADICNVSEHDHSGGIIYQKPTVPESYARRRFFAFLEQRCAETGVDIALVSGDPSTQTWRCCGQKDAKDLGELSTLTISYTSSRVFTLFLLAPSAHLFFCAGCKSKTDGQCPVFSVSDEDIYMRVFEPGQKHSNEHLGWIEWATQRMRSVSIPRDIFPGRAQLCHPLAALPSSSATRLFDFFVVTVLVIQDWILEKVFCMFRVRFVAGTEPWMKDIWRKAQTTARKGQR</sequence>
<accession>A0AAD4BSQ1</accession>
<dbReference type="PANTHER" id="PTHR33973">
    <property type="entry name" value="OS07G0153300 PROTEIN"/>
    <property type="match status" value="1"/>
</dbReference>
<reference evidence="1" key="1">
    <citation type="submission" date="2019-10" db="EMBL/GenBank/DDBJ databases">
        <authorList>
            <consortium name="DOE Joint Genome Institute"/>
            <person name="Kuo A."/>
            <person name="Miyauchi S."/>
            <person name="Kiss E."/>
            <person name="Drula E."/>
            <person name="Kohler A."/>
            <person name="Sanchez-Garcia M."/>
            <person name="Andreopoulos B."/>
            <person name="Barry K.W."/>
            <person name="Bonito G."/>
            <person name="Buee M."/>
            <person name="Carver A."/>
            <person name="Chen C."/>
            <person name="Cichocki N."/>
            <person name="Clum A."/>
            <person name="Culley D."/>
            <person name="Crous P.W."/>
            <person name="Fauchery L."/>
            <person name="Girlanda M."/>
            <person name="Hayes R."/>
            <person name="Keri Z."/>
            <person name="LaButti K."/>
            <person name="Lipzen A."/>
            <person name="Lombard V."/>
            <person name="Magnuson J."/>
            <person name="Maillard F."/>
            <person name="Morin E."/>
            <person name="Murat C."/>
            <person name="Nolan M."/>
            <person name="Ohm R."/>
            <person name="Pangilinan J."/>
            <person name="Pereira M."/>
            <person name="Perotto S."/>
            <person name="Peter M."/>
            <person name="Riley R."/>
            <person name="Sitrit Y."/>
            <person name="Stielow B."/>
            <person name="Szollosi G."/>
            <person name="Zifcakova L."/>
            <person name="Stursova M."/>
            <person name="Spatafora J.W."/>
            <person name="Tedersoo L."/>
            <person name="Vaario L.-M."/>
            <person name="Yamada A."/>
            <person name="Yan M."/>
            <person name="Wang P."/>
            <person name="Xu J."/>
            <person name="Bruns T."/>
            <person name="Baldrian P."/>
            <person name="Vilgalys R."/>
            <person name="Henrissat B."/>
            <person name="Grigoriev I.V."/>
            <person name="Hibbett D."/>
            <person name="Nagy L.G."/>
            <person name="Martin F.M."/>
        </authorList>
    </citation>
    <scope>NUCLEOTIDE SEQUENCE</scope>
    <source>
        <strain evidence="1">BED1</strain>
    </source>
</reference>
<evidence type="ECO:0000313" key="1">
    <source>
        <dbReference type="EMBL" id="KAF8438432.1"/>
    </source>
</evidence>
<comment type="caution">
    <text evidence="1">The sequence shown here is derived from an EMBL/GenBank/DDBJ whole genome shotgun (WGS) entry which is preliminary data.</text>
</comment>
<organism evidence="1 2">
    <name type="scientific">Boletus edulis BED1</name>
    <dbReference type="NCBI Taxonomy" id="1328754"/>
    <lineage>
        <taxon>Eukaryota</taxon>
        <taxon>Fungi</taxon>
        <taxon>Dikarya</taxon>
        <taxon>Basidiomycota</taxon>
        <taxon>Agaricomycotina</taxon>
        <taxon>Agaricomycetes</taxon>
        <taxon>Agaricomycetidae</taxon>
        <taxon>Boletales</taxon>
        <taxon>Boletineae</taxon>
        <taxon>Boletaceae</taxon>
        <taxon>Boletoideae</taxon>
        <taxon>Boletus</taxon>
    </lineage>
</organism>
<dbReference type="Pfam" id="PF07103">
    <property type="entry name" value="DUF1365"/>
    <property type="match status" value="1"/>
</dbReference>
<name>A0AAD4BSQ1_BOLED</name>